<dbReference type="Gene3D" id="1.20.200.10">
    <property type="entry name" value="Fumarase/aspartase (Central domain)"/>
    <property type="match status" value="1"/>
</dbReference>
<protein>
    <recommendedName>
        <fullName evidence="3">tyrosine ammonia-lyase</fullName>
        <ecNumber evidence="3">4.3.1.23</ecNumber>
    </recommendedName>
</protein>
<dbReference type="AlphaFoldDB" id="A0AAX1UPQ3"/>
<evidence type="ECO:0000313" key="4">
    <source>
        <dbReference type="EMBL" id="RHZ97621.1"/>
    </source>
</evidence>
<evidence type="ECO:0000313" key="5">
    <source>
        <dbReference type="Proteomes" id="UP000266305"/>
    </source>
</evidence>
<dbReference type="PANTHER" id="PTHR10362">
    <property type="entry name" value="HISTIDINE AMMONIA-LYASE"/>
    <property type="match status" value="1"/>
</dbReference>
<dbReference type="FunFam" id="1.20.200.10:FF:000012">
    <property type="entry name" value="Tyrosine ammonia-lyase"/>
    <property type="match status" value="1"/>
</dbReference>
<proteinExistence type="predicted"/>
<accession>A0AAX1UPQ3</accession>
<dbReference type="FunFam" id="1.10.275.10:FF:000005">
    <property type="entry name" value="Histidine ammonia-lyase"/>
    <property type="match status" value="1"/>
</dbReference>
<dbReference type="Proteomes" id="UP000266305">
    <property type="component" value="Unassembled WGS sequence"/>
</dbReference>
<dbReference type="PROSITE" id="PS00488">
    <property type="entry name" value="PAL_HISTIDASE"/>
    <property type="match status" value="1"/>
</dbReference>
<dbReference type="GO" id="GO:0044550">
    <property type="term" value="P:secondary metabolite biosynthetic process"/>
    <property type="evidence" value="ECO:0007669"/>
    <property type="project" value="UniProtKB-ARBA"/>
</dbReference>
<evidence type="ECO:0000256" key="2">
    <source>
        <dbReference type="ARBA" id="ARBA00052500"/>
    </source>
</evidence>
<dbReference type="SUPFAM" id="SSF48557">
    <property type="entry name" value="L-aspartase-like"/>
    <property type="match status" value="1"/>
</dbReference>
<organism evidence="4 5">
    <name type="scientific">Cereibacter sphaeroides</name>
    <name type="common">Rhodobacter sphaeroides</name>
    <dbReference type="NCBI Taxonomy" id="1063"/>
    <lineage>
        <taxon>Bacteria</taxon>
        <taxon>Pseudomonadati</taxon>
        <taxon>Pseudomonadota</taxon>
        <taxon>Alphaproteobacteria</taxon>
        <taxon>Rhodobacterales</taxon>
        <taxon>Paracoccaceae</taxon>
        <taxon>Cereibacter</taxon>
    </lineage>
</organism>
<dbReference type="InterPro" id="IPR008948">
    <property type="entry name" value="L-Aspartase-like"/>
</dbReference>
<dbReference type="CDD" id="cd00332">
    <property type="entry name" value="PAL-HAL"/>
    <property type="match status" value="1"/>
</dbReference>
<dbReference type="InterPro" id="IPR022313">
    <property type="entry name" value="Phe/His_NH3-lyase_AS"/>
</dbReference>
<dbReference type="Pfam" id="PF00221">
    <property type="entry name" value="Lyase_aromatic"/>
    <property type="match status" value="1"/>
</dbReference>
<dbReference type="EC" id="4.3.1.23" evidence="3"/>
<dbReference type="GO" id="GO:0052883">
    <property type="term" value="F:tyrosine ammonia-lyase activity"/>
    <property type="evidence" value="ECO:0007669"/>
    <property type="project" value="UniProtKB-EC"/>
</dbReference>
<reference evidence="4 5" key="1">
    <citation type="submission" date="2018-08" db="EMBL/GenBank/DDBJ databases">
        <title>Draft genome sequence of Rhodobacter sphaeroides FY.</title>
        <authorList>
            <person name="Rayyan A."/>
            <person name="Meyer T.E."/>
            <person name="Kyndt J.A."/>
        </authorList>
    </citation>
    <scope>NUCLEOTIDE SEQUENCE [LARGE SCALE GENOMIC DNA]</scope>
    <source>
        <strain evidence="4 5">FY</strain>
    </source>
</reference>
<dbReference type="Gene3D" id="1.10.275.10">
    <property type="entry name" value="Fumarase/aspartase (N-terminal domain)"/>
    <property type="match status" value="1"/>
</dbReference>
<gene>
    <name evidence="4" type="ORF">D1114_04700</name>
</gene>
<name>A0AAX1UPQ3_CERSP</name>
<dbReference type="RefSeq" id="WP_118999429.1">
    <property type="nucleotide sequence ID" value="NZ_QWGP01000003.1"/>
</dbReference>
<comment type="catalytic activity">
    <reaction evidence="2">
        <text>L-tyrosine = (E)-4-coumarate + NH4(+)</text>
        <dbReference type="Rhea" id="RHEA:24906"/>
        <dbReference type="ChEBI" id="CHEBI:12876"/>
        <dbReference type="ChEBI" id="CHEBI:28938"/>
        <dbReference type="ChEBI" id="CHEBI:58315"/>
        <dbReference type="EC" id="4.3.1.23"/>
    </reaction>
</comment>
<dbReference type="EMBL" id="QWGP01000003">
    <property type="protein sequence ID" value="RHZ97621.1"/>
    <property type="molecule type" value="Genomic_DNA"/>
</dbReference>
<evidence type="ECO:0000256" key="1">
    <source>
        <dbReference type="ARBA" id="ARBA00023239"/>
    </source>
</evidence>
<keyword evidence="1 4" id="KW-0456">Lyase</keyword>
<dbReference type="InterPro" id="IPR024083">
    <property type="entry name" value="Fumarase/histidase_N"/>
</dbReference>
<comment type="caution">
    <text evidence="4">The sequence shown here is derived from an EMBL/GenBank/DDBJ whole genome shotgun (WGS) entry which is preliminary data.</text>
</comment>
<sequence length="523" mass="54874">MLAMSPPKPAVELDRHIDLDQAHAVASGGARIVLAPPARDRCRASEARLGAVIREARHVYGLTTGFGPLANRLVSGENVRTLQANLVHHLASGVGPVLDWTTARAMVLARLVSNAQGASGASEGTIARLIDLLNSELAPAVPMRGTVGASGDLTPLAHMVLCLQGRGDFLDRDGTRLDGAEGLRRGRLQPLDLSHRDALALVNGTSAMTGIALVNAHACRHLGNWAVALTALLAECLGGRTEAWAAALSDLRPHPGQKDAAARLRARVDGSARVVRHVIAERRLDAGDIGTEPEAGQDAYSLRCAPQVLGAGFDTLAWHDRVLTIELNAVTDNPVFPPDGSVPALHGGNFMGQHVALTSDALATAVTVLAGLAERQIARLTDERLNRGLPPFLHRGPAGLNSGFMGAQVTATALLAEMRATGPASIHSISTNAANQDVVSLGTIAARLCREKIDRWAEILAILALCLAQAAELRCGSGLDGVSPAGKRLVQALREQFPPLETDRPLGQEIAALATHLLQQSPV</sequence>
<dbReference type="InterPro" id="IPR001106">
    <property type="entry name" value="Aromatic_Lyase"/>
</dbReference>
<evidence type="ECO:0000256" key="3">
    <source>
        <dbReference type="ARBA" id="ARBA00066365"/>
    </source>
</evidence>